<keyword evidence="2" id="KW-1185">Reference proteome</keyword>
<evidence type="ECO:0000313" key="1">
    <source>
        <dbReference type="EMBL" id="EDZ93965.1"/>
    </source>
</evidence>
<dbReference type="AlphaFoldDB" id="B5W3E7"/>
<proteinExistence type="predicted"/>
<name>B5W3E7_LIMMA</name>
<comment type="caution">
    <text evidence="1">The sequence shown here is derived from an EMBL/GenBank/DDBJ whole genome shotgun (WGS) entry which is preliminary data.</text>
</comment>
<evidence type="ECO:0000313" key="2">
    <source>
        <dbReference type="Proteomes" id="UP000004061"/>
    </source>
</evidence>
<gene>
    <name evidence="1" type="ORF">AmaxDRAFT_3325</name>
</gene>
<sequence>MGILPGFVFANFMLSDVKTEKIESRVITLLSVSDMSFFPL</sequence>
<organism evidence="1 2">
    <name type="scientific">Limnospira maxima CS-328</name>
    <dbReference type="NCBI Taxonomy" id="513049"/>
    <lineage>
        <taxon>Bacteria</taxon>
        <taxon>Bacillati</taxon>
        <taxon>Cyanobacteriota</taxon>
        <taxon>Cyanophyceae</taxon>
        <taxon>Oscillatoriophycideae</taxon>
        <taxon>Oscillatoriales</taxon>
        <taxon>Sirenicapillariaceae</taxon>
        <taxon>Limnospira</taxon>
    </lineage>
</organism>
<dbReference type="EMBL" id="ABYK01000025">
    <property type="protein sequence ID" value="EDZ93965.1"/>
    <property type="molecule type" value="Genomic_DNA"/>
</dbReference>
<protein>
    <submittedName>
        <fullName evidence="1">Uncharacterized protein</fullName>
    </submittedName>
</protein>
<accession>B5W3E7</accession>
<dbReference type="Proteomes" id="UP000004061">
    <property type="component" value="Unassembled WGS sequence"/>
</dbReference>
<reference evidence="1 2" key="1">
    <citation type="journal article" date="2011" name="Appl. Environ. Microbiol.">
        <title>Contribution of a Sodium Ion Gradient to Energy Conservation during Fermentation in the Cyanobacterium Arthrospira (Spirulina) maxima CS-328.</title>
        <authorList>
            <person name="Carrieri D."/>
            <person name="Ananyev G."/>
            <person name="Lenz O."/>
            <person name="Bryant D.A."/>
            <person name="Dismukes G.C."/>
        </authorList>
    </citation>
    <scope>NUCLEOTIDE SEQUENCE [LARGE SCALE GENOMIC DNA]</scope>
    <source>
        <strain evidence="1 2">CS-328</strain>
    </source>
</reference>